<reference evidence="2 3" key="2">
    <citation type="journal article" date="2010" name="Nucleic Acids Res.">
        <title>BeetleBase in 2010: revisions to provide comprehensive genomic information for Tribolium castaneum.</title>
        <authorList>
            <person name="Kim H.S."/>
            <person name="Murphy T."/>
            <person name="Xia J."/>
            <person name="Caragea D."/>
            <person name="Park Y."/>
            <person name="Beeman R.W."/>
            <person name="Lorenzen M.D."/>
            <person name="Butcher S."/>
            <person name="Manak J.R."/>
            <person name="Brown S.J."/>
        </authorList>
    </citation>
    <scope>GENOME REANNOTATION</scope>
    <source>
        <strain evidence="2 3">Georgia GA2</strain>
    </source>
</reference>
<dbReference type="Proteomes" id="UP000007266">
    <property type="component" value="Linkage group 7"/>
</dbReference>
<dbReference type="InParanoid" id="D6WSQ6"/>
<gene>
    <name evidence="2" type="primary">GLEAN_10135</name>
    <name evidence="2" type="ORF">TcasGA2_TC010135</name>
</gene>
<name>D6WSQ6_TRICA</name>
<sequence length="82" mass="8789">MKISKKLTENRRFVAGFRPGRVVGPTGRQTAGKKTASTSRKGGFCELEEAVQIGVSADFGGKTGVGAIFGEKPTHLRFKPHD</sequence>
<evidence type="ECO:0000256" key="1">
    <source>
        <dbReference type="SAM" id="MobiDB-lite"/>
    </source>
</evidence>
<feature type="region of interest" description="Disordered" evidence="1">
    <location>
        <begin position="18"/>
        <end position="39"/>
    </location>
</feature>
<dbReference type="AlphaFoldDB" id="D6WSQ6"/>
<accession>D6WSQ6</accession>
<dbReference type="HOGENOM" id="CLU_2561271_0_0_1"/>
<evidence type="ECO:0000313" key="3">
    <source>
        <dbReference type="Proteomes" id="UP000007266"/>
    </source>
</evidence>
<proteinExistence type="predicted"/>
<dbReference type="EMBL" id="KQ971354">
    <property type="protein sequence ID" value="EFA07144.1"/>
    <property type="molecule type" value="Genomic_DNA"/>
</dbReference>
<organism evidence="2 3">
    <name type="scientific">Tribolium castaneum</name>
    <name type="common">Red flour beetle</name>
    <dbReference type="NCBI Taxonomy" id="7070"/>
    <lineage>
        <taxon>Eukaryota</taxon>
        <taxon>Metazoa</taxon>
        <taxon>Ecdysozoa</taxon>
        <taxon>Arthropoda</taxon>
        <taxon>Hexapoda</taxon>
        <taxon>Insecta</taxon>
        <taxon>Pterygota</taxon>
        <taxon>Neoptera</taxon>
        <taxon>Endopterygota</taxon>
        <taxon>Coleoptera</taxon>
        <taxon>Polyphaga</taxon>
        <taxon>Cucujiformia</taxon>
        <taxon>Tenebrionidae</taxon>
        <taxon>Tenebrionidae incertae sedis</taxon>
        <taxon>Tribolium</taxon>
    </lineage>
</organism>
<evidence type="ECO:0000313" key="2">
    <source>
        <dbReference type="EMBL" id="EFA07144.1"/>
    </source>
</evidence>
<protein>
    <submittedName>
        <fullName evidence="2">Uncharacterized protein</fullName>
    </submittedName>
</protein>
<keyword evidence="3" id="KW-1185">Reference proteome</keyword>
<reference evidence="2 3" key="1">
    <citation type="journal article" date="2008" name="Nature">
        <title>The genome of the model beetle and pest Tribolium castaneum.</title>
        <authorList>
            <consortium name="Tribolium Genome Sequencing Consortium"/>
            <person name="Richards S."/>
            <person name="Gibbs R.A."/>
            <person name="Weinstock G.M."/>
            <person name="Brown S.J."/>
            <person name="Denell R."/>
            <person name="Beeman R.W."/>
            <person name="Gibbs R."/>
            <person name="Beeman R.W."/>
            <person name="Brown S.J."/>
            <person name="Bucher G."/>
            <person name="Friedrich M."/>
            <person name="Grimmelikhuijzen C.J."/>
            <person name="Klingler M."/>
            <person name="Lorenzen M."/>
            <person name="Richards S."/>
            <person name="Roth S."/>
            <person name="Schroder R."/>
            <person name="Tautz D."/>
            <person name="Zdobnov E.M."/>
            <person name="Muzny D."/>
            <person name="Gibbs R.A."/>
            <person name="Weinstock G.M."/>
            <person name="Attaway T."/>
            <person name="Bell S."/>
            <person name="Buhay C.J."/>
            <person name="Chandrabose M.N."/>
            <person name="Chavez D."/>
            <person name="Clerk-Blankenburg K.P."/>
            <person name="Cree A."/>
            <person name="Dao M."/>
            <person name="Davis C."/>
            <person name="Chacko J."/>
            <person name="Dinh H."/>
            <person name="Dugan-Rocha S."/>
            <person name="Fowler G."/>
            <person name="Garner T.T."/>
            <person name="Garnes J."/>
            <person name="Gnirke A."/>
            <person name="Hawes A."/>
            <person name="Hernandez J."/>
            <person name="Hines S."/>
            <person name="Holder M."/>
            <person name="Hume J."/>
            <person name="Jhangiani S.N."/>
            <person name="Joshi V."/>
            <person name="Khan Z.M."/>
            <person name="Jackson L."/>
            <person name="Kovar C."/>
            <person name="Kowis A."/>
            <person name="Lee S."/>
            <person name="Lewis L.R."/>
            <person name="Margolis J."/>
            <person name="Morgan M."/>
            <person name="Nazareth L.V."/>
            <person name="Nguyen N."/>
            <person name="Okwuonu G."/>
            <person name="Parker D."/>
            <person name="Richards S."/>
            <person name="Ruiz S.J."/>
            <person name="Santibanez J."/>
            <person name="Savard J."/>
            <person name="Scherer S.E."/>
            <person name="Schneider B."/>
            <person name="Sodergren E."/>
            <person name="Tautz D."/>
            <person name="Vattahil S."/>
            <person name="Villasana D."/>
            <person name="White C.S."/>
            <person name="Wright R."/>
            <person name="Park Y."/>
            <person name="Beeman R.W."/>
            <person name="Lord J."/>
            <person name="Oppert B."/>
            <person name="Lorenzen M."/>
            <person name="Brown S."/>
            <person name="Wang L."/>
            <person name="Savard J."/>
            <person name="Tautz D."/>
            <person name="Richards S."/>
            <person name="Weinstock G."/>
            <person name="Gibbs R.A."/>
            <person name="Liu Y."/>
            <person name="Worley K."/>
            <person name="Weinstock G."/>
            <person name="Elsik C.G."/>
            <person name="Reese J.T."/>
            <person name="Elhaik E."/>
            <person name="Landan G."/>
            <person name="Graur D."/>
            <person name="Arensburger P."/>
            <person name="Atkinson P."/>
            <person name="Beeman R.W."/>
            <person name="Beidler J."/>
            <person name="Brown S.J."/>
            <person name="Demuth J.P."/>
            <person name="Drury D.W."/>
            <person name="Du Y.Z."/>
            <person name="Fujiwara H."/>
            <person name="Lorenzen M."/>
            <person name="Maselli V."/>
            <person name="Osanai M."/>
            <person name="Park Y."/>
            <person name="Robertson H.M."/>
            <person name="Tu Z."/>
            <person name="Wang J.J."/>
            <person name="Wang S."/>
            <person name="Richards S."/>
            <person name="Song H."/>
            <person name="Zhang L."/>
            <person name="Sodergren E."/>
            <person name="Werner D."/>
            <person name="Stanke M."/>
            <person name="Morgenstern B."/>
            <person name="Solovyev V."/>
            <person name="Kosarev P."/>
            <person name="Brown G."/>
            <person name="Chen H.C."/>
            <person name="Ermolaeva O."/>
            <person name="Hlavina W."/>
            <person name="Kapustin Y."/>
            <person name="Kiryutin B."/>
            <person name="Kitts P."/>
            <person name="Maglott D."/>
            <person name="Pruitt K."/>
            <person name="Sapojnikov V."/>
            <person name="Souvorov A."/>
            <person name="Mackey A.J."/>
            <person name="Waterhouse R.M."/>
            <person name="Wyder S."/>
            <person name="Zdobnov E.M."/>
            <person name="Zdobnov E.M."/>
            <person name="Wyder S."/>
            <person name="Kriventseva E.V."/>
            <person name="Kadowaki T."/>
            <person name="Bork P."/>
            <person name="Aranda M."/>
            <person name="Bao R."/>
            <person name="Beermann A."/>
            <person name="Berns N."/>
            <person name="Bolognesi R."/>
            <person name="Bonneton F."/>
            <person name="Bopp D."/>
            <person name="Brown S.J."/>
            <person name="Bucher G."/>
            <person name="Butts T."/>
            <person name="Chaumot A."/>
            <person name="Denell R.E."/>
            <person name="Ferrier D.E."/>
            <person name="Friedrich M."/>
            <person name="Gordon C.M."/>
            <person name="Jindra M."/>
            <person name="Klingler M."/>
            <person name="Lan Q."/>
            <person name="Lattorff H.M."/>
            <person name="Laudet V."/>
            <person name="von Levetsow C."/>
            <person name="Liu Z."/>
            <person name="Lutz R."/>
            <person name="Lynch J.A."/>
            <person name="da Fonseca R.N."/>
            <person name="Posnien N."/>
            <person name="Reuter R."/>
            <person name="Roth S."/>
            <person name="Savard J."/>
            <person name="Schinko J.B."/>
            <person name="Schmitt C."/>
            <person name="Schoppmeier M."/>
            <person name="Schroder R."/>
            <person name="Shippy T.D."/>
            <person name="Simonnet F."/>
            <person name="Marques-Souza H."/>
            <person name="Tautz D."/>
            <person name="Tomoyasu Y."/>
            <person name="Trauner J."/>
            <person name="Van der Zee M."/>
            <person name="Vervoort M."/>
            <person name="Wittkopp N."/>
            <person name="Wimmer E.A."/>
            <person name="Yang X."/>
            <person name="Jones A.K."/>
            <person name="Sattelle D.B."/>
            <person name="Ebert P.R."/>
            <person name="Nelson D."/>
            <person name="Scott J.G."/>
            <person name="Beeman R.W."/>
            <person name="Muthukrishnan S."/>
            <person name="Kramer K.J."/>
            <person name="Arakane Y."/>
            <person name="Beeman R.W."/>
            <person name="Zhu Q."/>
            <person name="Hogenkamp D."/>
            <person name="Dixit R."/>
            <person name="Oppert B."/>
            <person name="Jiang H."/>
            <person name="Zou Z."/>
            <person name="Marshall J."/>
            <person name="Elpidina E."/>
            <person name="Vinokurov K."/>
            <person name="Oppert C."/>
            <person name="Zou Z."/>
            <person name="Evans J."/>
            <person name="Lu Z."/>
            <person name="Zhao P."/>
            <person name="Sumathipala N."/>
            <person name="Altincicek B."/>
            <person name="Vilcinskas A."/>
            <person name="Williams M."/>
            <person name="Hultmark D."/>
            <person name="Hetru C."/>
            <person name="Jiang H."/>
            <person name="Grimmelikhuijzen C.J."/>
            <person name="Hauser F."/>
            <person name="Cazzamali G."/>
            <person name="Williamson M."/>
            <person name="Park Y."/>
            <person name="Li B."/>
            <person name="Tanaka Y."/>
            <person name="Predel R."/>
            <person name="Neupert S."/>
            <person name="Schachtner J."/>
            <person name="Verleyen P."/>
            <person name="Raible F."/>
            <person name="Bork P."/>
            <person name="Friedrich M."/>
            <person name="Walden K.K."/>
            <person name="Robertson H.M."/>
            <person name="Angeli S."/>
            <person name="Foret S."/>
            <person name="Bucher G."/>
            <person name="Schuetz S."/>
            <person name="Maleszka R."/>
            <person name="Wimmer E.A."/>
            <person name="Beeman R.W."/>
            <person name="Lorenzen M."/>
            <person name="Tomoyasu Y."/>
            <person name="Miller S.C."/>
            <person name="Grossmann D."/>
            <person name="Bucher G."/>
        </authorList>
    </citation>
    <scope>NUCLEOTIDE SEQUENCE [LARGE SCALE GENOMIC DNA]</scope>
    <source>
        <strain evidence="2 3">Georgia GA2</strain>
    </source>
</reference>